<sequence length="228" mass="24183">MKRVKTVGYSAARAGRGWVLLVAVIVGFVVVGVVEYVVINHVMSPEPRTAAGGGDVPGGTGVPVSQRRTPAGAASAAQNFQIAGFRVAAGTLDSRHAVAALLDPGATPTAAAVLAAPTQPQDQLARQRLTYAPLSTVVEAFDPDRAQVSVWGVAAQSSRMAPQPGGTEDWGRSTITLRWDGAQWRVTDQRFESGPWPVRSEDRLTDADGDFAFRFRESVQGWAYVPDA</sequence>
<feature type="region of interest" description="Disordered" evidence="1">
    <location>
        <begin position="48"/>
        <end position="67"/>
    </location>
</feature>
<evidence type="ECO:0000313" key="4">
    <source>
        <dbReference type="Proteomes" id="UP001501624"/>
    </source>
</evidence>
<feature type="transmembrane region" description="Helical" evidence="2">
    <location>
        <begin position="20"/>
        <end position="39"/>
    </location>
</feature>
<keyword evidence="4" id="KW-1185">Reference proteome</keyword>
<keyword evidence="2" id="KW-0472">Membrane</keyword>
<dbReference type="EMBL" id="BAABCM010000001">
    <property type="protein sequence ID" value="GAA3791568.1"/>
    <property type="molecule type" value="Genomic_DNA"/>
</dbReference>
<dbReference type="Proteomes" id="UP001501624">
    <property type="component" value="Unassembled WGS sequence"/>
</dbReference>
<reference evidence="4" key="1">
    <citation type="journal article" date="2019" name="Int. J. Syst. Evol. Microbiol.">
        <title>The Global Catalogue of Microorganisms (GCM) 10K type strain sequencing project: providing services to taxonomists for standard genome sequencing and annotation.</title>
        <authorList>
            <consortium name="The Broad Institute Genomics Platform"/>
            <consortium name="The Broad Institute Genome Sequencing Center for Infectious Disease"/>
            <person name="Wu L."/>
            <person name="Ma J."/>
        </authorList>
    </citation>
    <scope>NUCLEOTIDE SEQUENCE [LARGE SCALE GENOMIC DNA]</scope>
    <source>
        <strain evidence="4">JCM 17017</strain>
    </source>
</reference>
<comment type="caution">
    <text evidence="3">The sequence shown here is derived from an EMBL/GenBank/DDBJ whole genome shotgun (WGS) entry which is preliminary data.</text>
</comment>
<keyword evidence="2" id="KW-0812">Transmembrane</keyword>
<keyword evidence="2" id="KW-1133">Transmembrane helix</keyword>
<dbReference type="RefSeq" id="WP_237336658.1">
    <property type="nucleotide sequence ID" value="NZ_BAABCM010000001.1"/>
</dbReference>
<name>A0ABP7HDB4_9PSEU</name>
<evidence type="ECO:0000313" key="3">
    <source>
        <dbReference type="EMBL" id="GAA3791568.1"/>
    </source>
</evidence>
<protein>
    <recommendedName>
        <fullName evidence="5">Integral membrane protein</fullName>
    </recommendedName>
</protein>
<evidence type="ECO:0000256" key="1">
    <source>
        <dbReference type="SAM" id="MobiDB-lite"/>
    </source>
</evidence>
<evidence type="ECO:0008006" key="5">
    <source>
        <dbReference type="Google" id="ProtNLM"/>
    </source>
</evidence>
<proteinExistence type="predicted"/>
<feature type="compositionally biased region" description="Gly residues" evidence="1">
    <location>
        <begin position="51"/>
        <end position="61"/>
    </location>
</feature>
<gene>
    <name evidence="3" type="ORF">GCM10022380_05190</name>
</gene>
<evidence type="ECO:0000256" key="2">
    <source>
        <dbReference type="SAM" id="Phobius"/>
    </source>
</evidence>
<accession>A0ABP7HDB4</accession>
<organism evidence="3 4">
    <name type="scientific">Amycolatopsis tucumanensis</name>
    <dbReference type="NCBI Taxonomy" id="401106"/>
    <lineage>
        <taxon>Bacteria</taxon>
        <taxon>Bacillati</taxon>
        <taxon>Actinomycetota</taxon>
        <taxon>Actinomycetes</taxon>
        <taxon>Pseudonocardiales</taxon>
        <taxon>Pseudonocardiaceae</taxon>
        <taxon>Amycolatopsis</taxon>
    </lineage>
</organism>